<dbReference type="HAMAP" id="MF_00374">
    <property type="entry name" value="Ribosomal_uL29"/>
    <property type="match status" value="1"/>
</dbReference>
<accession>A0A1I7J0Z8</accession>
<sequence>MKAIELRGKGLPDLEKELLSLRRIQFGLRFQLKTQQLTDTSQVKKVRKDIARIKTIIREKEDGDEFRQSK</sequence>
<dbReference type="SUPFAM" id="SSF46561">
    <property type="entry name" value="Ribosomal protein L29 (L29p)"/>
    <property type="match status" value="1"/>
</dbReference>
<keyword evidence="2 5" id="KW-0689">Ribosomal protein</keyword>
<dbReference type="RefSeq" id="WP_074929320.1">
    <property type="nucleotide sequence ID" value="NZ_FPBL01000013.1"/>
</dbReference>
<evidence type="ECO:0000313" key="6">
    <source>
        <dbReference type="EMBL" id="SFU78822.1"/>
    </source>
</evidence>
<gene>
    <name evidence="5" type="primary">rpmC</name>
    <name evidence="6" type="ORF">SAMN05216339_11311</name>
</gene>
<reference evidence="6 7" key="1">
    <citation type="submission" date="2016-10" db="EMBL/GenBank/DDBJ databases">
        <authorList>
            <person name="de Groot N.N."/>
        </authorList>
    </citation>
    <scope>NUCLEOTIDE SEQUENCE [LARGE SCALE GENOMIC DNA]</scope>
    <source>
        <strain evidence="6 7">Nm24</strain>
    </source>
</reference>
<dbReference type="GO" id="GO:0006412">
    <property type="term" value="P:translation"/>
    <property type="evidence" value="ECO:0007669"/>
    <property type="project" value="UniProtKB-UniRule"/>
</dbReference>
<name>A0A1I7J0Z8_9PROT</name>
<organism evidence="6 7">
    <name type="scientific">Nitrosomonas eutropha</name>
    <dbReference type="NCBI Taxonomy" id="916"/>
    <lineage>
        <taxon>Bacteria</taxon>
        <taxon>Pseudomonadati</taxon>
        <taxon>Pseudomonadota</taxon>
        <taxon>Betaproteobacteria</taxon>
        <taxon>Nitrosomonadales</taxon>
        <taxon>Nitrosomonadaceae</taxon>
        <taxon>Nitrosomonas</taxon>
    </lineage>
</organism>
<proteinExistence type="inferred from homology"/>
<dbReference type="CDD" id="cd00427">
    <property type="entry name" value="Ribosomal_L29_HIP"/>
    <property type="match status" value="1"/>
</dbReference>
<dbReference type="Proteomes" id="UP000183926">
    <property type="component" value="Unassembled WGS sequence"/>
</dbReference>
<dbReference type="NCBIfam" id="TIGR00012">
    <property type="entry name" value="L29"/>
    <property type="match status" value="1"/>
</dbReference>
<dbReference type="InterPro" id="IPR050063">
    <property type="entry name" value="Ribosomal_protein_uL29"/>
</dbReference>
<dbReference type="InterPro" id="IPR001854">
    <property type="entry name" value="Ribosomal_uL29"/>
</dbReference>
<dbReference type="Pfam" id="PF00831">
    <property type="entry name" value="Ribosomal_L29"/>
    <property type="match status" value="1"/>
</dbReference>
<dbReference type="PANTHER" id="PTHR10916:SF0">
    <property type="entry name" value="LARGE RIBOSOMAL SUBUNIT PROTEIN UL29C"/>
    <property type="match status" value="1"/>
</dbReference>
<dbReference type="OrthoDB" id="9815192at2"/>
<keyword evidence="3 5" id="KW-0687">Ribonucleoprotein</keyword>
<evidence type="ECO:0000256" key="3">
    <source>
        <dbReference type="ARBA" id="ARBA00023274"/>
    </source>
</evidence>
<dbReference type="EMBL" id="FPBL01000013">
    <property type="protein sequence ID" value="SFU78822.1"/>
    <property type="molecule type" value="Genomic_DNA"/>
</dbReference>
<dbReference type="GO" id="GO:0003735">
    <property type="term" value="F:structural constituent of ribosome"/>
    <property type="evidence" value="ECO:0007669"/>
    <property type="project" value="InterPro"/>
</dbReference>
<protein>
    <recommendedName>
        <fullName evidence="4 5">Large ribosomal subunit protein uL29</fullName>
    </recommendedName>
</protein>
<dbReference type="InterPro" id="IPR036049">
    <property type="entry name" value="Ribosomal_uL29_sf"/>
</dbReference>
<dbReference type="AlphaFoldDB" id="A0A1I7J0Z8"/>
<dbReference type="GO" id="GO:0022625">
    <property type="term" value="C:cytosolic large ribosomal subunit"/>
    <property type="evidence" value="ECO:0007669"/>
    <property type="project" value="TreeGrafter"/>
</dbReference>
<dbReference type="PANTHER" id="PTHR10916">
    <property type="entry name" value="60S RIBOSOMAL PROTEIN L35/50S RIBOSOMAL PROTEIN L29"/>
    <property type="match status" value="1"/>
</dbReference>
<dbReference type="Gene3D" id="1.10.287.310">
    <property type="match status" value="1"/>
</dbReference>
<comment type="similarity">
    <text evidence="1 5">Belongs to the universal ribosomal protein uL29 family.</text>
</comment>
<evidence type="ECO:0000256" key="1">
    <source>
        <dbReference type="ARBA" id="ARBA00009254"/>
    </source>
</evidence>
<evidence type="ECO:0000256" key="5">
    <source>
        <dbReference type="HAMAP-Rule" id="MF_00374"/>
    </source>
</evidence>
<evidence type="ECO:0000313" key="7">
    <source>
        <dbReference type="Proteomes" id="UP000183926"/>
    </source>
</evidence>
<evidence type="ECO:0000256" key="4">
    <source>
        <dbReference type="ARBA" id="ARBA00035204"/>
    </source>
</evidence>
<evidence type="ECO:0000256" key="2">
    <source>
        <dbReference type="ARBA" id="ARBA00022980"/>
    </source>
</evidence>
<dbReference type="FunFam" id="1.10.287.310:FF:000001">
    <property type="entry name" value="50S ribosomal protein L29"/>
    <property type="match status" value="1"/>
</dbReference>